<dbReference type="SUPFAM" id="SSF52467">
    <property type="entry name" value="DHS-like NAD/FAD-binding domain"/>
    <property type="match status" value="1"/>
</dbReference>
<evidence type="ECO:0000313" key="2">
    <source>
        <dbReference type="Proteomes" id="UP001197806"/>
    </source>
</evidence>
<protein>
    <recommendedName>
        <fullName evidence="3">Deacetylase sirtuin-type domain-containing protein</fullName>
    </recommendedName>
</protein>
<dbReference type="RefSeq" id="WP_221826129.1">
    <property type="nucleotide sequence ID" value="NZ_JACLPZ010000023.1"/>
</dbReference>
<dbReference type="InterPro" id="IPR029035">
    <property type="entry name" value="DHS-like_NAD/FAD-binding_dom"/>
</dbReference>
<comment type="caution">
    <text evidence="1">The sequence shown here is derived from an EMBL/GenBank/DDBJ whole genome shotgun (WGS) entry which is preliminary data.</text>
</comment>
<dbReference type="Proteomes" id="UP001197806">
    <property type="component" value="Unassembled WGS sequence"/>
</dbReference>
<reference evidence="1" key="1">
    <citation type="submission" date="2020-08" db="EMBL/GenBank/DDBJ databases">
        <title>Fungal Genomes of the International Space Station.</title>
        <authorList>
            <person name="Seuylemezian A."/>
            <person name="Singh N.K."/>
            <person name="Wood J."/>
            <person name="Venkateswaran K."/>
        </authorList>
    </citation>
    <scope>NUCLEOTIDE SEQUENCE</scope>
    <source>
        <strain evidence="1">I2-B2</strain>
    </source>
</reference>
<dbReference type="AlphaFoldDB" id="A0AAW4QZC6"/>
<dbReference type="EMBL" id="JACLPZ010000023">
    <property type="protein sequence ID" value="MBY0038665.1"/>
    <property type="molecule type" value="Genomic_DNA"/>
</dbReference>
<evidence type="ECO:0000313" key="1">
    <source>
        <dbReference type="EMBL" id="MBY0038665.1"/>
    </source>
</evidence>
<sequence>MVNEKLYEEYETLMKQRPHVVLLGAGASVAAIPNGDKNGKKTSVMKGFLEKLGMQDTINGLSLKTNSDNLEDIYSELAASEEYKEVCKELEKRIYDYFASFEIPDEPTVYDYLILSLTKKDLIATFNWDPLLLQAYKRVGKITNNLPHLAFLHGNVLVGVCEKDNLIGLMDSKCPKCKKKFTPMPLLYPVSEKNYEENKLIAAHWNLIRQYLKKAYMFTIFGYSAPSSDKSAIDLLKLGWGKSEERNMEEIEIIDIQEEEILKATWNEFVHTHHCSVNNSIYASSLGKYPRRSCEATFDRLMNCEWLDSEKGFKEGMSFNDIQQVLNPLFEEETQAPKMLSHPYVLQ</sequence>
<accession>A0AAW4QZC6</accession>
<proteinExistence type="predicted"/>
<gene>
    <name evidence="1" type="ORF">H7U08_19320</name>
</gene>
<organism evidence="1 2">
    <name type="scientific">Bacillus cereus</name>
    <dbReference type="NCBI Taxonomy" id="1396"/>
    <lineage>
        <taxon>Bacteria</taxon>
        <taxon>Bacillati</taxon>
        <taxon>Bacillota</taxon>
        <taxon>Bacilli</taxon>
        <taxon>Bacillales</taxon>
        <taxon>Bacillaceae</taxon>
        <taxon>Bacillus</taxon>
        <taxon>Bacillus cereus group</taxon>
    </lineage>
</organism>
<evidence type="ECO:0008006" key="3">
    <source>
        <dbReference type="Google" id="ProtNLM"/>
    </source>
</evidence>
<name>A0AAW4QZC6_BACCE</name>